<dbReference type="Gene3D" id="3.30.70.80">
    <property type="entry name" value="Peptidase S8 propeptide/proteinase inhibitor I9"/>
    <property type="match status" value="1"/>
</dbReference>
<proteinExistence type="predicted"/>
<keyword evidence="4" id="KW-1185">Reference proteome</keyword>
<dbReference type="EMBL" id="AYRZ02000003">
    <property type="protein sequence ID" value="PHT87255.1"/>
    <property type="molecule type" value="Genomic_DNA"/>
</dbReference>
<feature type="chain" id="PRO_5013753939" description="Inhibitor I9 domain-containing protein" evidence="1">
    <location>
        <begin position="27"/>
        <end position="113"/>
    </location>
</feature>
<dbReference type="PANTHER" id="PTHR48222:SF4">
    <property type="entry name" value="PROTEINASE INHIBITOR, PROPEPTIDE"/>
    <property type="match status" value="1"/>
</dbReference>
<protein>
    <recommendedName>
        <fullName evidence="2">Inhibitor I9 domain-containing protein</fullName>
    </recommendedName>
</protein>
<reference evidence="3 4" key="1">
    <citation type="journal article" date="2014" name="Nat. Genet.">
        <title>Genome sequence of the hot pepper provides insights into the evolution of pungency in Capsicum species.</title>
        <authorList>
            <person name="Kim S."/>
            <person name="Park M."/>
            <person name="Yeom S.I."/>
            <person name="Kim Y.M."/>
            <person name="Lee J.M."/>
            <person name="Lee H.A."/>
            <person name="Seo E."/>
            <person name="Choi J."/>
            <person name="Cheong K."/>
            <person name="Kim K.T."/>
            <person name="Jung K."/>
            <person name="Lee G.W."/>
            <person name="Oh S.K."/>
            <person name="Bae C."/>
            <person name="Kim S.B."/>
            <person name="Lee H.Y."/>
            <person name="Kim S.Y."/>
            <person name="Kim M.S."/>
            <person name="Kang B.C."/>
            <person name="Jo Y.D."/>
            <person name="Yang H.B."/>
            <person name="Jeong H.J."/>
            <person name="Kang W.H."/>
            <person name="Kwon J.K."/>
            <person name="Shin C."/>
            <person name="Lim J.Y."/>
            <person name="Park J.H."/>
            <person name="Huh J.H."/>
            <person name="Kim J.S."/>
            <person name="Kim B.D."/>
            <person name="Cohen O."/>
            <person name="Paran I."/>
            <person name="Suh M.C."/>
            <person name="Lee S.B."/>
            <person name="Kim Y.K."/>
            <person name="Shin Y."/>
            <person name="Noh S.J."/>
            <person name="Park J."/>
            <person name="Seo Y.S."/>
            <person name="Kwon S.Y."/>
            <person name="Kim H.A."/>
            <person name="Park J.M."/>
            <person name="Kim H.J."/>
            <person name="Choi S.B."/>
            <person name="Bosland P.W."/>
            <person name="Reeves G."/>
            <person name="Jo S.H."/>
            <person name="Lee B.W."/>
            <person name="Cho H.T."/>
            <person name="Choi H.S."/>
            <person name="Lee M.S."/>
            <person name="Yu Y."/>
            <person name="Do Choi Y."/>
            <person name="Park B.S."/>
            <person name="van Deynze A."/>
            <person name="Ashrafi H."/>
            <person name="Hill T."/>
            <person name="Kim W.T."/>
            <person name="Pai H.S."/>
            <person name="Ahn H.K."/>
            <person name="Yeam I."/>
            <person name="Giovannoni J.J."/>
            <person name="Rose J.K."/>
            <person name="Sorensen I."/>
            <person name="Lee S.J."/>
            <person name="Kim R.W."/>
            <person name="Choi I.Y."/>
            <person name="Choi B.S."/>
            <person name="Lim J.S."/>
            <person name="Lee Y.H."/>
            <person name="Choi D."/>
        </authorList>
    </citation>
    <scope>NUCLEOTIDE SEQUENCE [LARGE SCALE GENOMIC DNA]</scope>
    <source>
        <strain evidence="4">cv. CM334</strain>
    </source>
</reference>
<organism evidence="3 4">
    <name type="scientific">Capsicum annuum</name>
    <name type="common">Capsicum pepper</name>
    <dbReference type="NCBI Taxonomy" id="4072"/>
    <lineage>
        <taxon>Eukaryota</taxon>
        <taxon>Viridiplantae</taxon>
        <taxon>Streptophyta</taxon>
        <taxon>Embryophyta</taxon>
        <taxon>Tracheophyta</taxon>
        <taxon>Spermatophyta</taxon>
        <taxon>Magnoliopsida</taxon>
        <taxon>eudicotyledons</taxon>
        <taxon>Gunneridae</taxon>
        <taxon>Pentapetalae</taxon>
        <taxon>asterids</taxon>
        <taxon>lamiids</taxon>
        <taxon>Solanales</taxon>
        <taxon>Solanaceae</taxon>
        <taxon>Solanoideae</taxon>
        <taxon>Capsiceae</taxon>
        <taxon>Capsicum</taxon>
    </lineage>
</organism>
<evidence type="ECO:0000256" key="1">
    <source>
        <dbReference type="SAM" id="SignalP"/>
    </source>
</evidence>
<dbReference type="Proteomes" id="UP000222542">
    <property type="component" value="Unassembled WGS sequence"/>
</dbReference>
<dbReference type="PANTHER" id="PTHR48222">
    <property type="entry name" value="PROTEINASE INHIBITOR, PROPEPTIDE"/>
    <property type="match status" value="1"/>
</dbReference>
<dbReference type="InterPro" id="IPR010259">
    <property type="entry name" value="S8pro/Inhibitor_I9"/>
</dbReference>
<dbReference type="GO" id="GO:0004866">
    <property type="term" value="F:endopeptidase inhibitor activity"/>
    <property type="evidence" value="ECO:0000318"/>
    <property type="project" value="GO_Central"/>
</dbReference>
<dbReference type="InterPro" id="IPR037045">
    <property type="entry name" value="S8pro/Inhibitor_I9_sf"/>
</dbReference>
<comment type="caution">
    <text evidence="3">The sequence shown here is derived from an EMBL/GenBank/DDBJ whole genome shotgun (WGS) entry which is preliminary data.</text>
</comment>
<gene>
    <name evidence="3" type="ORF">T459_09361</name>
</gene>
<dbReference type="Pfam" id="PF05922">
    <property type="entry name" value="Inhibitor_I9"/>
    <property type="match status" value="1"/>
</dbReference>
<keyword evidence="1" id="KW-0732">Signal</keyword>
<feature type="domain" description="Inhibitor I9" evidence="2">
    <location>
        <begin position="30"/>
        <end position="76"/>
    </location>
</feature>
<evidence type="ECO:0000259" key="2">
    <source>
        <dbReference type="Pfam" id="PF05922"/>
    </source>
</evidence>
<evidence type="ECO:0000313" key="3">
    <source>
        <dbReference type="EMBL" id="PHT87255.1"/>
    </source>
</evidence>
<sequence length="113" mass="12339">MLSVLSSPILSQLKLIVSWILRLVSCSPLSKRKNAVAHSYKNSFSGIAARLSDAEARSLAQHPGVVSVFPDQEYGLNQRVSMTRVSVQFHRDGKELASEIMTSKLPAATSNNL</sequence>
<feature type="signal peptide" evidence="1">
    <location>
        <begin position="1"/>
        <end position="26"/>
    </location>
</feature>
<reference evidence="3 4" key="2">
    <citation type="journal article" date="2017" name="Genome Biol.">
        <title>New reference genome sequences of hot pepper reveal the massive evolution of plant disease-resistance genes by retroduplication.</title>
        <authorList>
            <person name="Kim S."/>
            <person name="Park J."/>
            <person name="Yeom S.I."/>
            <person name="Kim Y.M."/>
            <person name="Seo E."/>
            <person name="Kim K.T."/>
            <person name="Kim M.S."/>
            <person name="Lee J.M."/>
            <person name="Cheong K."/>
            <person name="Shin H.S."/>
            <person name="Kim S.B."/>
            <person name="Han K."/>
            <person name="Lee J."/>
            <person name="Park M."/>
            <person name="Lee H.A."/>
            <person name="Lee H.Y."/>
            <person name="Lee Y."/>
            <person name="Oh S."/>
            <person name="Lee J.H."/>
            <person name="Choi E."/>
            <person name="Choi E."/>
            <person name="Lee S.E."/>
            <person name="Jeon J."/>
            <person name="Kim H."/>
            <person name="Choi G."/>
            <person name="Song H."/>
            <person name="Lee J."/>
            <person name="Lee S.C."/>
            <person name="Kwon J.K."/>
            <person name="Lee H.Y."/>
            <person name="Koo N."/>
            <person name="Hong Y."/>
            <person name="Kim R.W."/>
            <person name="Kang W.H."/>
            <person name="Huh J.H."/>
            <person name="Kang B.C."/>
            <person name="Yang T.J."/>
            <person name="Lee Y.H."/>
            <person name="Bennetzen J.L."/>
            <person name="Choi D."/>
        </authorList>
    </citation>
    <scope>NUCLEOTIDE SEQUENCE [LARGE SCALE GENOMIC DNA]</scope>
    <source>
        <strain evidence="4">cv. CM334</strain>
    </source>
</reference>
<evidence type="ECO:0000313" key="4">
    <source>
        <dbReference type="Proteomes" id="UP000222542"/>
    </source>
</evidence>
<dbReference type="Gramene" id="PHT87255">
    <property type="protein sequence ID" value="PHT87255"/>
    <property type="gene ID" value="T459_09361"/>
</dbReference>
<dbReference type="AlphaFoldDB" id="A0A2G2ZZ58"/>
<accession>A0A2G2ZZ58</accession>
<name>A0A2G2ZZ58_CAPAN</name>